<dbReference type="EMBL" id="MU793427">
    <property type="protein sequence ID" value="KAJ3783272.1"/>
    <property type="molecule type" value="Genomic_DNA"/>
</dbReference>
<name>A0AA38NI87_9AGAR</name>
<dbReference type="InterPro" id="IPR045339">
    <property type="entry name" value="DUF6534"/>
</dbReference>
<feature type="transmembrane region" description="Helical" evidence="1">
    <location>
        <begin position="12"/>
        <end position="39"/>
    </location>
</feature>
<comment type="caution">
    <text evidence="3">The sequence shown here is derived from an EMBL/GenBank/DDBJ whole genome shotgun (WGS) entry which is preliminary data.</text>
</comment>
<keyword evidence="1" id="KW-0812">Transmembrane</keyword>
<dbReference type="Proteomes" id="UP001163798">
    <property type="component" value="Unassembled WGS sequence"/>
</dbReference>
<dbReference type="Pfam" id="PF20152">
    <property type="entry name" value="DUF6534"/>
    <property type="match status" value="1"/>
</dbReference>
<keyword evidence="1" id="KW-0472">Membrane</keyword>
<dbReference type="PANTHER" id="PTHR40465">
    <property type="entry name" value="CHROMOSOME 1, WHOLE GENOME SHOTGUN SEQUENCE"/>
    <property type="match status" value="1"/>
</dbReference>
<feature type="transmembrane region" description="Helical" evidence="1">
    <location>
        <begin position="82"/>
        <end position="107"/>
    </location>
</feature>
<evidence type="ECO:0000256" key="1">
    <source>
        <dbReference type="SAM" id="Phobius"/>
    </source>
</evidence>
<gene>
    <name evidence="3" type="ORF">GGU10DRAFT_317109</name>
</gene>
<feature type="domain" description="DUF6534" evidence="2">
    <location>
        <begin position="167"/>
        <end position="213"/>
    </location>
</feature>
<proteinExistence type="predicted"/>
<keyword evidence="1" id="KW-1133">Transmembrane helix</keyword>
<reference evidence="3" key="1">
    <citation type="submission" date="2022-08" db="EMBL/GenBank/DDBJ databases">
        <authorList>
            <consortium name="DOE Joint Genome Institute"/>
            <person name="Min B."/>
            <person name="Riley R."/>
            <person name="Sierra-Patev S."/>
            <person name="Naranjo-Ortiz M."/>
            <person name="Looney B."/>
            <person name="Konkel Z."/>
            <person name="Slot J.C."/>
            <person name="Sakamoto Y."/>
            <person name="Steenwyk J.L."/>
            <person name="Rokas A."/>
            <person name="Carro J."/>
            <person name="Camarero S."/>
            <person name="Ferreira P."/>
            <person name="Molpeceres G."/>
            <person name="Ruiz-Duenas F.J."/>
            <person name="Serrano A."/>
            <person name="Henrissat B."/>
            <person name="Drula E."/>
            <person name="Hughes K.W."/>
            <person name="Mata J.L."/>
            <person name="Ishikawa N.K."/>
            <person name="Vargas-Isla R."/>
            <person name="Ushijima S."/>
            <person name="Smith C.A."/>
            <person name="Ahrendt S."/>
            <person name="Andreopoulos W."/>
            <person name="He G."/>
            <person name="Labutti K."/>
            <person name="Lipzen A."/>
            <person name="Ng V."/>
            <person name="Sandor L."/>
            <person name="Barry K."/>
            <person name="Martinez A.T."/>
            <person name="Xiao Y."/>
            <person name="Gibbons J.G."/>
            <person name="Terashima K."/>
            <person name="Hibbett D.S."/>
            <person name="Grigoriev I.V."/>
        </authorList>
    </citation>
    <scope>NUCLEOTIDE SEQUENCE</scope>
    <source>
        <strain evidence="3">TFB10291</strain>
    </source>
</reference>
<keyword evidence="4" id="KW-1185">Reference proteome</keyword>
<evidence type="ECO:0000313" key="4">
    <source>
        <dbReference type="Proteomes" id="UP001163798"/>
    </source>
</evidence>
<sequence>MAIVFRTRAEEIALGMTLLGLFFSSVLYGLALSQLYTYYKRFPRDPLSVKVLVCDLSSILDTISVILECHACWYYLVTTGPMTLAVWSLNAELVVSMFISGIAEAFMTYRVWMLSGRQNILTCGLLCFGLLHFISGEISAAEFLELSRFAKFGSVKIPSVLRLGSASLCDTGIAVSLCYFLQKKRTGYKRTDEIIDHLMLFSINSGLITSVASIA</sequence>
<dbReference type="PANTHER" id="PTHR40465:SF1">
    <property type="entry name" value="DUF6534 DOMAIN-CONTAINING PROTEIN"/>
    <property type="match status" value="1"/>
</dbReference>
<feature type="transmembrane region" description="Helical" evidence="1">
    <location>
        <begin position="160"/>
        <end position="181"/>
    </location>
</feature>
<evidence type="ECO:0000259" key="2">
    <source>
        <dbReference type="Pfam" id="PF20152"/>
    </source>
</evidence>
<protein>
    <recommendedName>
        <fullName evidence="2">DUF6534 domain-containing protein</fullName>
    </recommendedName>
</protein>
<accession>A0AA38NI87</accession>
<feature type="non-terminal residue" evidence="3">
    <location>
        <position position="215"/>
    </location>
</feature>
<feature type="transmembrane region" description="Helical" evidence="1">
    <location>
        <begin position="119"/>
        <end position="140"/>
    </location>
</feature>
<evidence type="ECO:0000313" key="3">
    <source>
        <dbReference type="EMBL" id="KAJ3783272.1"/>
    </source>
</evidence>
<dbReference type="AlphaFoldDB" id="A0AA38NI87"/>
<organism evidence="3 4">
    <name type="scientific">Lentinula aff. detonsa</name>
    <dbReference type="NCBI Taxonomy" id="2804958"/>
    <lineage>
        <taxon>Eukaryota</taxon>
        <taxon>Fungi</taxon>
        <taxon>Dikarya</taxon>
        <taxon>Basidiomycota</taxon>
        <taxon>Agaricomycotina</taxon>
        <taxon>Agaricomycetes</taxon>
        <taxon>Agaricomycetidae</taxon>
        <taxon>Agaricales</taxon>
        <taxon>Marasmiineae</taxon>
        <taxon>Omphalotaceae</taxon>
        <taxon>Lentinula</taxon>
    </lineage>
</organism>